<comment type="caution">
    <text evidence="1">The sequence shown here is derived from an EMBL/GenBank/DDBJ whole genome shotgun (WGS) entry which is preliminary data.</text>
</comment>
<gene>
    <name evidence="1" type="ORF">ACFS29_07540</name>
</gene>
<sequence length="165" mass="19756">MRILDWIKNREVKSEFEKAFSDLKIMGEIELSAKKTYELLCELDFNTSDSQSELLISEFNKIQYQSNTNSFFYFYFPIVTHILYYKPKYEKDILEYLIGPNFANGDTETKDLIPLIKSAMEFKISENKNYVTKESKNWILNELPKMEKEVEREVQKCWKELNELL</sequence>
<reference evidence="2" key="1">
    <citation type="journal article" date="2019" name="Int. J. Syst. Evol. Microbiol.">
        <title>The Global Catalogue of Microorganisms (GCM) 10K type strain sequencing project: providing services to taxonomists for standard genome sequencing and annotation.</title>
        <authorList>
            <consortium name="The Broad Institute Genomics Platform"/>
            <consortium name="The Broad Institute Genome Sequencing Center for Infectious Disease"/>
            <person name="Wu L."/>
            <person name="Ma J."/>
        </authorList>
    </citation>
    <scope>NUCLEOTIDE SEQUENCE [LARGE SCALE GENOMIC DNA]</scope>
    <source>
        <strain evidence="2">KCTC 32514</strain>
    </source>
</reference>
<organism evidence="1 2">
    <name type="scientific">Psychroserpens luteus</name>
    <dbReference type="NCBI Taxonomy" id="1434066"/>
    <lineage>
        <taxon>Bacteria</taxon>
        <taxon>Pseudomonadati</taxon>
        <taxon>Bacteroidota</taxon>
        <taxon>Flavobacteriia</taxon>
        <taxon>Flavobacteriales</taxon>
        <taxon>Flavobacteriaceae</taxon>
        <taxon>Psychroserpens</taxon>
    </lineage>
</organism>
<protein>
    <recommendedName>
        <fullName evidence="3">DUF5071 domain-containing protein</fullName>
    </recommendedName>
</protein>
<evidence type="ECO:0000313" key="2">
    <source>
        <dbReference type="Proteomes" id="UP001597548"/>
    </source>
</evidence>
<keyword evidence="2" id="KW-1185">Reference proteome</keyword>
<accession>A0ABW5ZR85</accession>
<dbReference type="EMBL" id="JBHUOS010000006">
    <property type="protein sequence ID" value="MFD2915484.1"/>
    <property type="molecule type" value="Genomic_DNA"/>
</dbReference>
<name>A0ABW5ZR85_9FLAO</name>
<dbReference type="Proteomes" id="UP001597548">
    <property type="component" value="Unassembled WGS sequence"/>
</dbReference>
<proteinExistence type="predicted"/>
<dbReference type="RefSeq" id="WP_194509989.1">
    <property type="nucleotide sequence ID" value="NZ_JADILU010000014.1"/>
</dbReference>
<evidence type="ECO:0008006" key="3">
    <source>
        <dbReference type="Google" id="ProtNLM"/>
    </source>
</evidence>
<evidence type="ECO:0000313" key="1">
    <source>
        <dbReference type="EMBL" id="MFD2915484.1"/>
    </source>
</evidence>